<evidence type="ECO:0000313" key="3">
    <source>
        <dbReference type="Proteomes" id="UP000032633"/>
    </source>
</evidence>
<accession>A0A0D5NFX9</accession>
<dbReference type="KEGG" id="pbj:VN24_03730"/>
<dbReference type="Gene3D" id="3.40.50.150">
    <property type="entry name" value="Vaccinia Virus protein VP39"/>
    <property type="match status" value="1"/>
</dbReference>
<organism evidence="2 3">
    <name type="scientific">Paenibacillus beijingensis</name>
    <dbReference type="NCBI Taxonomy" id="1126833"/>
    <lineage>
        <taxon>Bacteria</taxon>
        <taxon>Bacillati</taxon>
        <taxon>Bacillota</taxon>
        <taxon>Bacilli</taxon>
        <taxon>Bacillales</taxon>
        <taxon>Paenibacillaceae</taxon>
        <taxon>Paenibacillus</taxon>
    </lineage>
</organism>
<dbReference type="Pfam" id="PF01739">
    <property type="entry name" value="CheR"/>
    <property type="match status" value="1"/>
</dbReference>
<keyword evidence="3" id="KW-1185">Reference proteome</keyword>
<dbReference type="InterPro" id="IPR000780">
    <property type="entry name" value="CheR_MeTrfase"/>
</dbReference>
<name>A0A0D5NFX9_9BACL</name>
<proteinExistence type="predicted"/>
<dbReference type="EMBL" id="CP011058">
    <property type="protein sequence ID" value="AJY73882.1"/>
    <property type="molecule type" value="Genomic_DNA"/>
</dbReference>
<dbReference type="PRINTS" id="PR00996">
    <property type="entry name" value="CHERMTFRASE"/>
</dbReference>
<dbReference type="SUPFAM" id="SSF53335">
    <property type="entry name" value="S-adenosyl-L-methionine-dependent methyltransferases"/>
    <property type="match status" value="1"/>
</dbReference>
<dbReference type="PANTHER" id="PTHR24422:SF8">
    <property type="entry name" value="CHEMOTAXIS PROTEIN"/>
    <property type="match status" value="1"/>
</dbReference>
<gene>
    <name evidence="2" type="ORF">VN24_03730</name>
</gene>
<evidence type="ECO:0000313" key="2">
    <source>
        <dbReference type="EMBL" id="AJY73882.1"/>
    </source>
</evidence>
<dbReference type="Pfam" id="PF03705">
    <property type="entry name" value="CheR_N"/>
    <property type="match status" value="1"/>
</dbReference>
<dbReference type="STRING" id="1126833.VN24_03730"/>
<reference evidence="2 3" key="1">
    <citation type="journal article" date="2015" name="J. Biotechnol.">
        <title>Complete genome sequence of Paenibacillus beijingensis 7188(T) (=DSM 24997(T)), a novel rhizobacterium from jujube garden soil.</title>
        <authorList>
            <person name="Kwak Y."/>
            <person name="Shin J.H."/>
        </authorList>
    </citation>
    <scope>NUCLEOTIDE SEQUENCE [LARGE SCALE GENOMIC DNA]</scope>
    <source>
        <strain evidence="2 3">DSM 24997</strain>
    </source>
</reference>
<reference evidence="3" key="2">
    <citation type="submission" date="2015-03" db="EMBL/GenBank/DDBJ databases">
        <title>Genome sequence of Paenibacillus beijingensis strain DSM 24997T.</title>
        <authorList>
            <person name="Kwak Y."/>
            <person name="Shin J.-H."/>
        </authorList>
    </citation>
    <scope>NUCLEOTIDE SEQUENCE [LARGE SCALE GENOMIC DNA]</scope>
    <source>
        <strain evidence="3">DSM 24997</strain>
    </source>
</reference>
<dbReference type="OrthoDB" id="9816309at2"/>
<feature type="domain" description="CheR-type methyltransferase" evidence="1">
    <location>
        <begin position="18"/>
        <end position="259"/>
    </location>
</feature>
<dbReference type="InterPro" id="IPR029063">
    <property type="entry name" value="SAM-dependent_MTases_sf"/>
</dbReference>
<dbReference type="Proteomes" id="UP000032633">
    <property type="component" value="Chromosome"/>
</dbReference>
<dbReference type="SMART" id="SM00138">
    <property type="entry name" value="MeTrc"/>
    <property type="match status" value="1"/>
</dbReference>
<protein>
    <submittedName>
        <fullName evidence="2">Chemotaxis protein CheR</fullName>
    </submittedName>
</protein>
<evidence type="ECO:0000259" key="1">
    <source>
        <dbReference type="PROSITE" id="PS50123"/>
    </source>
</evidence>
<dbReference type="PROSITE" id="PS50123">
    <property type="entry name" value="CHER"/>
    <property type="match status" value="1"/>
</dbReference>
<sequence length="282" mass="33329">MNNSEKFSSQNDEREQVEIELLLEAVFRLHGYDFRNYAYASIRRRIWHRVNAERLATVTGLTERVLHDRDCLKRLIADMTIHVTEMFRDPEAFLSFRKAVVPLLRTYPFIRIWHAGCSTGEEVYSMAILLQEEGLYDRTRIYATDMNADVLDVAREGVFPLERMQQYTRNYMEAGGRESFSDYYTAKYDSVIFQSDLKKNIVFAQHNLVTDGSFNEFHVILCRNVMIYFNKELQNHVHSLLYDSLSMFGVISLGTKESINFTRHADRYEELDIHNRLYRKVK</sequence>
<dbReference type="PANTHER" id="PTHR24422">
    <property type="entry name" value="CHEMOTAXIS PROTEIN METHYLTRANSFERASE"/>
    <property type="match status" value="1"/>
</dbReference>
<dbReference type="GO" id="GO:0008757">
    <property type="term" value="F:S-adenosylmethionine-dependent methyltransferase activity"/>
    <property type="evidence" value="ECO:0007669"/>
    <property type="project" value="InterPro"/>
</dbReference>
<dbReference type="SUPFAM" id="SSF47757">
    <property type="entry name" value="Chemotaxis receptor methyltransferase CheR, N-terminal domain"/>
    <property type="match status" value="1"/>
</dbReference>
<dbReference type="AlphaFoldDB" id="A0A0D5NFX9"/>
<dbReference type="PATRIC" id="fig|1126833.4.peg.807"/>
<dbReference type="InterPro" id="IPR022642">
    <property type="entry name" value="CheR_C"/>
</dbReference>
<dbReference type="HOGENOM" id="CLU_025854_1_0_9"/>
<dbReference type="InterPro" id="IPR022641">
    <property type="entry name" value="CheR_N"/>
</dbReference>
<dbReference type="InterPro" id="IPR050903">
    <property type="entry name" value="Bact_Chemotaxis_MeTrfase"/>
</dbReference>